<dbReference type="OrthoDB" id="9965546at2"/>
<keyword evidence="2" id="KW-1185">Reference proteome</keyword>
<dbReference type="RefSeq" id="WP_008381602.1">
    <property type="nucleotide sequence ID" value="NZ_BAOP01000041.1"/>
</dbReference>
<protein>
    <submittedName>
        <fullName evidence="1">Uncharacterized protein</fullName>
    </submittedName>
</protein>
<gene>
    <name evidence="1" type="ORF">GM1_041_00300</name>
</gene>
<dbReference type="STRING" id="410332.SAMN04488550_4189"/>
<dbReference type="eggNOG" id="ENOG5030RSF">
    <property type="taxonomic scope" value="Bacteria"/>
</dbReference>
<dbReference type="EMBL" id="BAOP01000041">
    <property type="protein sequence ID" value="GAC81659.1"/>
    <property type="molecule type" value="Genomic_DNA"/>
</dbReference>
<evidence type="ECO:0000313" key="2">
    <source>
        <dbReference type="Proteomes" id="UP000035009"/>
    </source>
</evidence>
<dbReference type="AlphaFoldDB" id="M3VH56"/>
<accession>M3VH56</accession>
<evidence type="ECO:0000313" key="1">
    <source>
        <dbReference type="EMBL" id="GAC81659.1"/>
    </source>
</evidence>
<reference evidence="1 2" key="1">
    <citation type="submission" date="2013-02" db="EMBL/GenBank/DDBJ databases">
        <title>Whole genome shotgun sequence of Gordonia malaquae NBRC 108250.</title>
        <authorList>
            <person name="Yoshida I."/>
            <person name="Hosoyama A."/>
            <person name="Tsuchikane K."/>
            <person name="Ando Y."/>
            <person name="Baba S."/>
            <person name="Ohji S."/>
            <person name="Hamada M."/>
            <person name="Tamura T."/>
            <person name="Yamazoe A."/>
            <person name="Yamazaki S."/>
            <person name="Fujita N."/>
        </authorList>
    </citation>
    <scope>NUCLEOTIDE SEQUENCE [LARGE SCALE GENOMIC DNA]</scope>
    <source>
        <strain evidence="1 2">NBRC 108250</strain>
    </source>
</reference>
<name>M3VH56_GORML</name>
<dbReference type="Proteomes" id="UP000035009">
    <property type="component" value="Unassembled WGS sequence"/>
</dbReference>
<organism evidence="1 2">
    <name type="scientific">Gordonia malaquae NBRC 108250</name>
    <dbReference type="NCBI Taxonomy" id="1223542"/>
    <lineage>
        <taxon>Bacteria</taxon>
        <taxon>Bacillati</taxon>
        <taxon>Actinomycetota</taxon>
        <taxon>Actinomycetes</taxon>
        <taxon>Mycobacteriales</taxon>
        <taxon>Gordoniaceae</taxon>
        <taxon>Gordonia</taxon>
    </lineage>
</organism>
<comment type="caution">
    <text evidence="1">The sequence shown here is derived from an EMBL/GenBank/DDBJ whole genome shotgun (WGS) entry which is preliminary data.</text>
</comment>
<sequence length="357" mass="39066">MHTQSIALTGDVLPPDVGTRVAELQRLDDAEGQARAVTAMLSHARTGLLAAIAAHDLPQIVEFKAKAAAIQEIAKQVRLGRDMQLDAAEFVRRAERGLGVAIREGQARGEIETAREGKVRGAATRDHRVDNTMIKPKPTDFADTNELSGNGAGIYSLTDNVSDDQFEEALTEAKDEGNLSRANVARKAKAKAEELNGDLTASDIVHLAREIPSIPGRRHAAVAAEKFGISKRTYERIKQVVDSAENDMTGEVREYASWLVGDLDSRRITPTEAEKSLAEFRSEIDADVAPNPDSTPRPFKKSDAEMLAEITSSLTTFADLIKWIRPNRIDSEEANALASQARTAWRAINKHLKEIEQ</sequence>
<proteinExistence type="predicted"/>